<dbReference type="STRING" id="573061.Clocel_2308"/>
<evidence type="ECO:0000313" key="1">
    <source>
        <dbReference type="EMBL" id="ADL52032.1"/>
    </source>
</evidence>
<reference evidence="1 2" key="1">
    <citation type="submission" date="2010-08" db="EMBL/GenBank/DDBJ databases">
        <title>Complete sequence of Clostridium cellulovorans 743B.</title>
        <authorList>
            <consortium name="US DOE Joint Genome Institute"/>
            <person name="Lucas S."/>
            <person name="Copeland A."/>
            <person name="Lapidus A."/>
            <person name="Cheng J.-F."/>
            <person name="Bruce D."/>
            <person name="Goodwin L."/>
            <person name="Pitluck S."/>
            <person name="Chertkov O."/>
            <person name="Detter J.C."/>
            <person name="Han C."/>
            <person name="Tapia R."/>
            <person name="Land M."/>
            <person name="Hauser L."/>
            <person name="Chang Y.-J."/>
            <person name="Jeffries C."/>
            <person name="Kyrpides N."/>
            <person name="Ivanova N."/>
            <person name="Mikhailova N."/>
            <person name="Hemme C.L."/>
            <person name="Woyke T."/>
        </authorList>
    </citation>
    <scope>NUCLEOTIDE SEQUENCE [LARGE SCALE GENOMIC DNA]</scope>
    <source>
        <strain evidence="2">ATCC 35296 / DSM 3052 / OCM 3 / 743B</strain>
    </source>
</reference>
<accession>D9SP67</accession>
<protein>
    <submittedName>
        <fullName evidence="1">Transposase (12)</fullName>
    </submittedName>
</protein>
<dbReference type="eggNOG" id="ENOG503281X">
    <property type="taxonomic scope" value="Bacteria"/>
</dbReference>
<dbReference type="KEGG" id="ccb:Clocel_2308"/>
<dbReference type="EMBL" id="CP002160">
    <property type="protein sequence ID" value="ADL52032.1"/>
    <property type="molecule type" value="Genomic_DNA"/>
</dbReference>
<name>D9SP67_CLOC7</name>
<proteinExistence type="predicted"/>
<keyword evidence="2" id="KW-1185">Reference proteome</keyword>
<dbReference type="RefSeq" id="WP_010076724.1">
    <property type="nucleotide sequence ID" value="NC_014393.1"/>
</dbReference>
<organism evidence="1 2">
    <name type="scientific">Clostridium cellulovorans (strain ATCC 35296 / DSM 3052 / OCM 3 / 743B)</name>
    <dbReference type="NCBI Taxonomy" id="573061"/>
    <lineage>
        <taxon>Bacteria</taxon>
        <taxon>Bacillati</taxon>
        <taxon>Bacillota</taxon>
        <taxon>Clostridia</taxon>
        <taxon>Eubacteriales</taxon>
        <taxon>Clostridiaceae</taxon>
        <taxon>Clostridium</taxon>
    </lineage>
</organism>
<dbReference type="HOGENOM" id="CLU_1861708_0_0_9"/>
<gene>
    <name evidence="1" type="ordered locus">Clocel_2308</name>
</gene>
<sequence>MKLTIGNYSIGVNDAEKEPENDFKVKAQFLSGEVGIAKVEGKYRHGEWSLKTVFTQTEASIEASKEKAEAGLYGKIALAEGGGKIYVPIIFTSHKLDIGLEVGLGSFGGGYSIDTKEKKIKFGRHIGLGFDFSIDFD</sequence>
<dbReference type="Proteomes" id="UP000002730">
    <property type="component" value="Chromosome"/>
</dbReference>
<dbReference type="AlphaFoldDB" id="D9SP67"/>
<evidence type="ECO:0000313" key="2">
    <source>
        <dbReference type="Proteomes" id="UP000002730"/>
    </source>
</evidence>